<dbReference type="KEGG" id="gms:SOIL9_42590"/>
<dbReference type="AlphaFoldDB" id="A0A6P2CZ95"/>
<dbReference type="EMBL" id="LR593886">
    <property type="protein sequence ID" value="VTR93455.1"/>
    <property type="molecule type" value="Genomic_DNA"/>
</dbReference>
<accession>A0A6P2CZ95</accession>
<gene>
    <name evidence="1" type="ORF">SOIL9_42590</name>
</gene>
<name>A0A6P2CZ95_9BACT</name>
<keyword evidence="2" id="KW-1185">Reference proteome</keyword>
<sequence length="206" mass="23299">MAEAVPNGVCRANNKLAGATVMVLHDYNGLGRWAREEIQARYDVLARQLRVAEPCDLRPLEVESGGGHWVYPVLDRVIEGIRRGNAACIELGVEFIQEDRSFPFGRALKSNTARALRRAELTPEQQERIRKRVIEMLIAGNTPREYQEYAKLVRRIGAGDWWARAQGRVNLSSPHVRRYYDYFRQHVVGYEARGGEPGAAPNGGDR</sequence>
<organism evidence="1 2">
    <name type="scientific">Gemmata massiliana</name>
    <dbReference type="NCBI Taxonomy" id="1210884"/>
    <lineage>
        <taxon>Bacteria</taxon>
        <taxon>Pseudomonadati</taxon>
        <taxon>Planctomycetota</taxon>
        <taxon>Planctomycetia</taxon>
        <taxon>Gemmatales</taxon>
        <taxon>Gemmataceae</taxon>
        <taxon>Gemmata</taxon>
    </lineage>
</organism>
<dbReference type="RefSeq" id="WP_197909510.1">
    <property type="nucleotide sequence ID" value="NZ_LR593886.1"/>
</dbReference>
<evidence type="ECO:0000313" key="2">
    <source>
        <dbReference type="Proteomes" id="UP000464178"/>
    </source>
</evidence>
<evidence type="ECO:0000313" key="1">
    <source>
        <dbReference type="EMBL" id="VTR93455.1"/>
    </source>
</evidence>
<reference evidence="1 2" key="1">
    <citation type="submission" date="2019-05" db="EMBL/GenBank/DDBJ databases">
        <authorList>
            <consortium name="Science for Life Laboratories"/>
        </authorList>
    </citation>
    <scope>NUCLEOTIDE SEQUENCE [LARGE SCALE GENOMIC DNA]</scope>
    <source>
        <strain evidence="1">Soil9</strain>
    </source>
</reference>
<protein>
    <submittedName>
        <fullName evidence="1">Uncharacterized protein</fullName>
    </submittedName>
</protein>
<dbReference type="Proteomes" id="UP000464178">
    <property type="component" value="Chromosome"/>
</dbReference>
<proteinExistence type="predicted"/>